<dbReference type="InterPro" id="IPR009057">
    <property type="entry name" value="Homeodomain-like_sf"/>
</dbReference>
<evidence type="ECO:0000313" key="6">
    <source>
        <dbReference type="EMBL" id="MDQ0893608.1"/>
    </source>
</evidence>
<dbReference type="PRINTS" id="PR00455">
    <property type="entry name" value="HTHTETR"/>
</dbReference>
<feature type="domain" description="HTH tetR-type" evidence="5">
    <location>
        <begin position="21"/>
        <end position="80"/>
    </location>
</feature>
<dbReference type="SUPFAM" id="SSF46689">
    <property type="entry name" value="Homeodomain-like"/>
    <property type="match status" value="1"/>
</dbReference>
<proteinExistence type="predicted"/>
<dbReference type="PROSITE" id="PS50977">
    <property type="entry name" value="HTH_TETR_2"/>
    <property type="match status" value="1"/>
</dbReference>
<dbReference type="Pfam" id="PF21597">
    <property type="entry name" value="TetR_C_43"/>
    <property type="match status" value="1"/>
</dbReference>
<dbReference type="PANTHER" id="PTHR30055:SF234">
    <property type="entry name" value="HTH-TYPE TRANSCRIPTIONAL REGULATOR BETI"/>
    <property type="match status" value="1"/>
</dbReference>
<evidence type="ECO:0000256" key="4">
    <source>
        <dbReference type="PROSITE-ProRule" id="PRU00335"/>
    </source>
</evidence>
<evidence type="ECO:0000313" key="7">
    <source>
        <dbReference type="Proteomes" id="UP001239083"/>
    </source>
</evidence>
<keyword evidence="7" id="KW-1185">Reference proteome</keyword>
<name>A0ABU0R695_9MICO</name>
<dbReference type="SUPFAM" id="SSF48498">
    <property type="entry name" value="Tetracyclin repressor-like, C-terminal domain"/>
    <property type="match status" value="1"/>
</dbReference>
<dbReference type="InterPro" id="IPR050109">
    <property type="entry name" value="HTH-type_TetR-like_transc_reg"/>
</dbReference>
<dbReference type="Gene3D" id="1.10.357.10">
    <property type="entry name" value="Tetracycline Repressor, domain 2"/>
    <property type="match status" value="1"/>
</dbReference>
<evidence type="ECO:0000259" key="5">
    <source>
        <dbReference type="PROSITE" id="PS50977"/>
    </source>
</evidence>
<evidence type="ECO:0000256" key="2">
    <source>
        <dbReference type="ARBA" id="ARBA00023125"/>
    </source>
</evidence>
<dbReference type="RefSeq" id="WP_307040173.1">
    <property type="nucleotide sequence ID" value="NZ_JAUSYY010000001.1"/>
</dbReference>
<gene>
    <name evidence="6" type="ORF">QFZ26_001163</name>
</gene>
<keyword evidence="2 4" id="KW-0238">DNA-binding</keyword>
<dbReference type="PANTHER" id="PTHR30055">
    <property type="entry name" value="HTH-TYPE TRANSCRIPTIONAL REGULATOR RUTR"/>
    <property type="match status" value="1"/>
</dbReference>
<dbReference type="Pfam" id="PF00440">
    <property type="entry name" value="TetR_N"/>
    <property type="match status" value="1"/>
</dbReference>
<protein>
    <submittedName>
        <fullName evidence="6">AcrR family transcriptional regulator</fullName>
    </submittedName>
</protein>
<dbReference type="InterPro" id="IPR049445">
    <property type="entry name" value="TetR_SbtR-like_C"/>
</dbReference>
<dbReference type="EMBL" id="JAUSYY010000001">
    <property type="protein sequence ID" value="MDQ0893608.1"/>
    <property type="molecule type" value="Genomic_DNA"/>
</dbReference>
<reference evidence="6 7" key="1">
    <citation type="submission" date="2023-07" db="EMBL/GenBank/DDBJ databases">
        <title>Comparative genomics of wheat-associated soil bacteria to identify genetic determinants of phenazine resistance.</title>
        <authorList>
            <person name="Mouncey N."/>
        </authorList>
    </citation>
    <scope>NUCLEOTIDE SEQUENCE [LARGE SCALE GENOMIC DNA]</scope>
    <source>
        <strain evidence="6 7">V3I3</strain>
    </source>
</reference>
<feature type="DNA-binding region" description="H-T-H motif" evidence="4">
    <location>
        <begin position="43"/>
        <end position="62"/>
    </location>
</feature>
<dbReference type="InterPro" id="IPR036271">
    <property type="entry name" value="Tet_transcr_reg_TetR-rel_C_sf"/>
</dbReference>
<keyword evidence="1" id="KW-0805">Transcription regulation</keyword>
<dbReference type="Proteomes" id="UP001239083">
    <property type="component" value="Unassembled WGS sequence"/>
</dbReference>
<comment type="caution">
    <text evidence="6">The sequence shown here is derived from an EMBL/GenBank/DDBJ whole genome shotgun (WGS) entry which is preliminary data.</text>
</comment>
<organism evidence="6 7">
    <name type="scientific">Agromyces ramosus</name>
    <dbReference type="NCBI Taxonomy" id="33879"/>
    <lineage>
        <taxon>Bacteria</taxon>
        <taxon>Bacillati</taxon>
        <taxon>Actinomycetota</taxon>
        <taxon>Actinomycetes</taxon>
        <taxon>Micrococcales</taxon>
        <taxon>Microbacteriaceae</taxon>
        <taxon>Agromyces</taxon>
    </lineage>
</organism>
<evidence type="ECO:0000256" key="3">
    <source>
        <dbReference type="ARBA" id="ARBA00023163"/>
    </source>
</evidence>
<accession>A0ABU0R695</accession>
<keyword evidence="3" id="KW-0804">Transcription</keyword>
<sequence length="197" mass="20951">MGGTVSVEAAAPSRPMRADARRNYEAIVRVAGEAFAEHGTHASLDDIACRAGVGPGTLYRHFPNRDCLLEAALVESRYKLQELGARLLEADDAGAALDEWMLALARHANTWDGLADSIAQSLSNEKSPLGASCGTLVDATARLLEQARHQGAVTADVTARDLFVMSGSLAWAADRAARGSGEDELPRLLALLMRGIR</sequence>
<dbReference type="InterPro" id="IPR001647">
    <property type="entry name" value="HTH_TetR"/>
</dbReference>
<evidence type="ECO:0000256" key="1">
    <source>
        <dbReference type="ARBA" id="ARBA00023015"/>
    </source>
</evidence>